<comment type="caution">
    <text evidence="1">The sequence shown here is derived from an EMBL/GenBank/DDBJ whole genome shotgun (WGS) entry which is preliminary data.</text>
</comment>
<keyword evidence="2" id="KW-1185">Reference proteome</keyword>
<evidence type="ECO:0000313" key="1">
    <source>
        <dbReference type="EMBL" id="MFC5519020.1"/>
    </source>
</evidence>
<gene>
    <name evidence="1" type="ORF">ACFPP9_24870</name>
</gene>
<organism evidence="1 2">
    <name type="scientific">Kaistia terrae</name>
    <dbReference type="NCBI Taxonomy" id="537017"/>
    <lineage>
        <taxon>Bacteria</taxon>
        <taxon>Pseudomonadati</taxon>
        <taxon>Pseudomonadota</taxon>
        <taxon>Alphaproteobacteria</taxon>
        <taxon>Hyphomicrobiales</taxon>
        <taxon>Kaistiaceae</taxon>
        <taxon>Kaistia</taxon>
    </lineage>
</organism>
<dbReference type="RefSeq" id="WP_266346311.1">
    <property type="nucleotide sequence ID" value="NZ_JAPKNH010000015.1"/>
</dbReference>
<accession>A0ABW0Q2G1</accession>
<name>A0ABW0Q2G1_9HYPH</name>
<reference evidence="2" key="1">
    <citation type="journal article" date="2019" name="Int. J. Syst. Evol. Microbiol.">
        <title>The Global Catalogue of Microorganisms (GCM) 10K type strain sequencing project: providing services to taxonomists for standard genome sequencing and annotation.</title>
        <authorList>
            <consortium name="The Broad Institute Genomics Platform"/>
            <consortium name="The Broad Institute Genome Sequencing Center for Infectious Disease"/>
            <person name="Wu L."/>
            <person name="Ma J."/>
        </authorList>
    </citation>
    <scope>NUCLEOTIDE SEQUENCE [LARGE SCALE GENOMIC DNA]</scope>
    <source>
        <strain evidence="2">KACC 12633</strain>
    </source>
</reference>
<protein>
    <recommendedName>
        <fullName evidence="3">DUF1902 domain-containing protein</fullName>
    </recommendedName>
</protein>
<evidence type="ECO:0000313" key="2">
    <source>
        <dbReference type="Proteomes" id="UP001596150"/>
    </source>
</evidence>
<evidence type="ECO:0008006" key="3">
    <source>
        <dbReference type="Google" id="ProtNLM"/>
    </source>
</evidence>
<dbReference type="EMBL" id="JBHSML010000031">
    <property type="protein sequence ID" value="MFC5519020.1"/>
    <property type="molecule type" value="Genomic_DNA"/>
</dbReference>
<dbReference type="Proteomes" id="UP001596150">
    <property type="component" value="Unassembled WGS sequence"/>
</dbReference>
<sequence length="63" mass="6851">MPTDDEDDITVRLSLAALDPESVEPSAMAELLLDALDTIETLRTLIGIRAEIELEDIEPEGNA</sequence>
<proteinExistence type="predicted"/>